<evidence type="ECO:0000256" key="1">
    <source>
        <dbReference type="ARBA" id="ARBA00004651"/>
    </source>
</evidence>
<evidence type="ECO:0000256" key="6">
    <source>
        <dbReference type="ARBA" id="ARBA00022989"/>
    </source>
</evidence>
<evidence type="ECO:0000313" key="11">
    <source>
        <dbReference type="Proteomes" id="UP000294911"/>
    </source>
</evidence>
<evidence type="ECO:0000256" key="8">
    <source>
        <dbReference type="RuleBase" id="RU363032"/>
    </source>
</evidence>
<comment type="caution">
    <text evidence="10">The sequence shown here is derived from an EMBL/GenBank/DDBJ whole genome shotgun (WGS) entry which is preliminary data.</text>
</comment>
<keyword evidence="6 8" id="KW-1133">Transmembrane helix</keyword>
<feature type="transmembrane region" description="Helical" evidence="8">
    <location>
        <begin position="161"/>
        <end position="183"/>
    </location>
</feature>
<reference evidence="10 11" key="1">
    <citation type="submission" date="2019-03" db="EMBL/GenBank/DDBJ databases">
        <title>Genomic Encyclopedia of Type Strains, Phase IV (KMG-IV): sequencing the most valuable type-strain genomes for metagenomic binning, comparative biology and taxonomic classification.</title>
        <authorList>
            <person name="Goeker M."/>
        </authorList>
    </citation>
    <scope>NUCLEOTIDE SEQUENCE [LARGE SCALE GENOMIC DNA]</scope>
    <source>
        <strain evidence="10 11">DSM 45765</strain>
    </source>
</reference>
<evidence type="ECO:0000256" key="2">
    <source>
        <dbReference type="ARBA" id="ARBA00022448"/>
    </source>
</evidence>
<dbReference type="PROSITE" id="PS50928">
    <property type="entry name" value="ABC_TM1"/>
    <property type="match status" value="1"/>
</dbReference>
<keyword evidence="2 8" id="KW-0813">Transport</keyword>
<evidence type="ECO:0000256" key="3">
    <source>
        <dbReference type="ARBA" id="ARBA00022475"/>
    </source>
</evidence>
<dbReference type="GO" id="GO:0022857">
    <property type="term" value="F:transmembrane transporter activity"/>
    <property type="evidence" value="ECO:0007669"/>
    <property type="project" value="InterPro"/>
</dbReference>
<dbReference type="PANTHER" id="PTHR30614:SF0">
    <property type="entry name" value="L-CYSTINE TRANSPORT SYSTEM PERMEASE PROTEIN TCYL"/>
    <property type="match status" value="1"/>
</dbReference>
<evidence type="ECO:0000256" key="5">
    <source>
        <dbReference type="ARBA" id="ARBA00022970"/>
    </source>
</evidence>
<keyword evidence="11" id="KW-1185">Reference proteome</keyword>
<sequence length="234" mass="25467">MYWDWNFAWQSVPTLLEGLWVTIQLTLGGSVLALLLGLLLAILRRTPFAPLRWLIGAIIEVLRGTPFLVQLFFVFYVLPKYGIQLPVLATGIIVLGLNYSAYTAECYRAGIEGVPQGQWEAGKALNLSTGRIWRAVILPQAIPRVIPALGNYVNQMFKDSAIVGAIGLFELLTTAKQIGGLTYRYLEPLTMAAALFLAISYLASIGVRRLERRMGAAGELAEPAAADSAAAGRS</sequence>
<dbReference type="SUPFAM" id="SSF161098">
    <property type="entry name" value="MetI-like"/>
    <property type="match status" value="1"/>
</dbReference>
<dbReference type="InterPro" id="IPR043429">
    <property type="entry name" value="ArtM/GltK/GlnP/TcyL/YhdX-like"/>
</dbReference>
<organism evidence="10 11">
    <name type="scientific">Tamaricihabitans halophyticus</name>
    <dbReference type="NCBI Taxonomy" id="1262583"/>
    <lineage>
        <taxon>Bacteria</taxon>
        <taxon>Bacillati</taxon>
        <taxon>Actinomycetota</taxon>
        <taxon>Actinomycetes</taxon>
        <taxon>Pseudonocardiales</taxon>
        <taxon>Pseudonocardiaceae</taxon>
        <taxon>Tamaricihabitans</taxon>
    </lineage>
</organism>
<dbReference type="CDD" id="cd06261">
    <property type="entry name" value="TM_PBP2"/>
    <property type="match status" value="1"/>
</dbReference>
<accession>A0A4R2QFP2</accession>
<evidence type="ECO:0000256" key="7">
    <source>
        <dbReference type="ARBA" id="ARBA00023136"/>
    </source>
</evidence>
<keyword evidence="4 8" id="KW-0812">Transmembrane</keyword>
<evidence type="ECO:0000256" key="4">
    <source>
        <dbReference type="ARBA" id="ARBA00022692"/>
    </source>
</evidence>
<keyword evidence="5" id="KW-0029">Amino-acid transport</keyword>
<dbReference type="Proteomes" id="UP000294911">
    <property type="component" value="Unassembled WGS sequence"/>
</dbReference>
<dbReference type="RefSeq" id="WP_207894613.1">
    <property type="nucleotide sequence ID" value="NZ_SLXQ01000011.1"/>
</dbReference>
<name>A0A4R2QFP2_9PSEU</name>
<dbReference type="InterPro" id="IPR035906">
    <property type="entry name" value="MetI-like_sf"/>
</dbReference>
<feature type="domain" description="ABC transmembrane type-1" evidence="9">
    <location>
        <begin position="19"/>
        <end position="207"/>
    </location>
</feature>
<evidence type="ECO:0000313" key="10">
    <source>
        <dbReference type="EMBL" id="TCP47963.1"/>
    </source>
</evidence>
<feature type="transmembrane region" description="Helical" evidence="8">
    <location>
        <begin position="53"/>
        <end position="77"/>
    </location>
</feature>
<dbReference type="InterPro" id="IPR010065">
    <property type="entry name" value="AA_ABC_transptr_permease_3TM"/>
</dbReference>
<dbReference type="GO" id="GO:0043190">
    <property type="term" value="C:ATP-binding cassette (ABC) transporter complex"/>
    <property type="evidence" value="ECO:0007669"/>
    <property type="project" value="InterPro"/>
</dbReference>
<protein>
    <submittedName>
        <fullName evidence="10">Polar amino acid transport system permease protein</fullName>
    </submittedName>
</protein>
<dbReference type="Pfam" id="PF00528">
    <property type="entry name" value="BPD_transp_1"/>
    <property type="match status" value="1"/>
</dbReference>
<dbReference type="NCBIfam" id="TIGR03003">
    <property type="entry name" value="ectoine_ehuD"/>
    <property type="match status" value="1"/>
</dbReference>
<feature type="transmembrane region" description="Helical" evidence="8">
    <location>
        <begin position="189"/>
        <end position="207"/>
    </location>
</feature>
<comment type="subcellular location">
    <subcellularLocation>
        <location evidence="1 8">Cell membrane</location>
        <topology evidence="1 8">Multi-pass membrane protein</topology>
    </subcellularLocation>
</comment>
<dbReference type="PANTHER" id="PTHR30614">
    <property type="entry name" value="MEMBRANE COMPONENT OF AMINO ACID ABC TRANSPORTER"/>
    <property type="match status" value="1"/>
</dbReference>
<dbReference type="AlphaFoldDB" id="A0A4R2QFP2"/>
<keyword evidence="3" id="KW-1003">Cell membrane</keyword>
<evidence type="ECO:0000259" key="9">
    <source>
        <dbReference type="PROSITE" id="PS50928"/>
    </source>
</evidence>
<proteinExistence type="inferred from homology"/>
<keyword evidence="7 8" id="KW-0472">Membrane</keyword>
<dbReference type="InterPro" id="IPR000515">
    <property type="entry name" value="MetI-like"/>
</dbReference>
<dbReference type="Gene3D" id="1.10.3720.10">
    <property type="entry name" value="MetI-like"/>
    <property type="match status" value="1"/>
</dbReference>
<feature type="transmembrane region" description="Helical" evidence="8">
    <location>
        <begin position="20"/>
        <end position="41"/>
    </location>
</feature>
<comment type="similarity">
    <text evidence="8">Belongs to the binding-protein-dependent transport system permease family.</text>
</comment>
<dbReference type="NCBIfam" id="TIGR01726">
    <property type="entry name" value="HEQRo_perm_3TM"/>
    <property type="match status" value="1"/>
</dbReference>
<dbReference type="GO" id="GO:0006865">
    <property type="term" value="P:amino acid transport"/>
    <property type="evidence" value="ECO:0007669"/>
    <property type="project" value="UniProtKB-KW"/>
</dbReference>
<dbReference type="EMBL" id="SLXQ01000011">
    <property type="protein sequence ID" value="TCP47963.1"/>
    <property type="molecule type" value="Genomic_DNA"/>
</dbReference>
<dbReference type="InterPro" id="IPR014341">
    <property type="entry name" value="Ectoine_EhuD"/>
</dbReference>
<gene>
    <name evidence="10" type="ORF">EV191_111168</name>
</gene>
<feature type="transmembrane region" description="Helical" evidence="8">
    <location>
        <begin position="83"/>
        <end position="102"/>
    </location>
</feature>